<dbReference type="Gramene" id="PHT72872">
    <property type="protein sequence ID" value="PHT72872"/>
    <property type="gene ID" value="T459_23657"/>
</dbReference>
<dbReference type="STRING" id="4072.A0A2G2YT06"/>
<organism evidence="1 2">
    <name type="scientific">Capsicum annuum</name>
    <name type="common">Capsicum pepper</name>
    <dbReference type="NCBI Taxonomy" id="4072"/>
    <lineage>
        <taxon>Eukaryota</taxon>
        <taxon>Viridiplantae</taxon>
        <taxon>Streptophyta</taxon>
        <taxon>Embryophyta</taxon>
        <taxon>Tracheophyta</taxon>
        <taxon>Spermatophyta</taxon>
        <taxon>Magnoliopsida</taxon>
        <taxon>eudicotyledons</taxon>
        <taxon>Gunneridae</taxon>
        <taxon>Pentapetalae</taxon>
        <taxon>asterids</taxon>
        <taxon>lamiids</taxon>
        <taxon>Solanales</taxon>
        <taxon>Solanaceae</taxon>
        <taxon>Solanoideae</taxon>
        <taxon>Capsiceae</taxon>
        <taxon>Capsicum</taxon>
    </lineage>
</organism>
<dbReference type="EMBL" id="AYRZ02000009">
    <property type="protein sequence ID" value="PHT72872.1"/>
    <property type="molecule type" value="Genomic_DNA"/>
</dbReference>
<sequence length="82" mass="9121">MNYSDENHRFDAIVSADAFKNLKLTPELSFVCCIFQQNQYIAMTTILLEDTLKAGEPSLIRKEISNISIEDILNGGSGSHSL</sequence>
<proteinExistence type="predicted"/>
<keyword evidence="2" id="KW-1185">Reference proteome</keyword>
<dbReference type="AlphaFoldDB" id="A0A2G2YT06"/>
<name>A0A2G2YT06_CAPAN</name>
<dbReference type="Proteomes" id="UP000222542">
    <property type="component" value="Unassembled WGS sequence"/>
</dbReference>
<protein>
    <submittedName>
        <fullName evidence="1">Uncharacterized protein</fullName>
    </submittedName>
</protein>
<evidence type="ECO:0000313" key="1">
    <source>
        <dbReference type="EMBL" id="PHT72872.1"/>
    </source>
</evidence>
<accession>A0A2G2YT06</accession>
<reference evidence="1 2" key="1">
    <citation type="journal article" date="2014" name="Nat. Genet.">
        <title>Genome sequence of the hot pepper provides insights into the evolution of pungency in Capsicum species.</title>
        <authorList>
            <person name="Kim S."/>
            <person name="Park M."/>
            <person name="Yeom S.I."/>
            <person name="Kim Y.M."/>
            <person name="Lee J.M."/>
            <person name="Lee H.A."/>
            <person name="Seo E."/>
            <person name="Choi J."/>
            <person name="Cheong K."/>
            <person name="Kim K.T."/>
            <person name="Jung K."/>
            <person name="Lee G.W."/>
            <person name="Oh S.K."/>
            <person name="Bae C."/>
            <person name="Kim S.B."/>
            <person name="Lee H.Y."/>
            <person name="Kim S.Y."/>
            <person name="Kim M.S."/>
            <person name="Kang B.C."/>
            <person name="Jo Y.D."/>
            <person name="Yang H.B."/>
            <person name="Jeong H.J."/>
            <person name="Kang W.H."/>
            <person name="Kwon J.K."/>
            <person name="Shin C."/>
            <person name="Lim J.Y."/>
            <person name="Park J.H."/>
            <person name="Huh J.H."/>
            <person name="Kim J.S."/>
            <person name="Kim B.D."/>
            <person name="Cohen O."/>
            <person name="Paran I."/>
            <person name="Suh M.C."/>
            <person name="Lee S.B."/>
            <person name="Kim Y.K."/>
            <person name="Shin Y."/>
            <person name="Noh S.J."/>
            <person name="Park J."/>
            <person name="Seo Y.S."/>
            <person name="Kwon S.Y."/>
            <person name="Kim H.A."/>
            <person name="Park J.M."/>
            <person name="Kim H.J."/>
            <person name="Choi S.B."/>
            <person name="Bosland P.W."/>
            <person name="Reeves G."/>
            <person name="Jo S.H."/>
            <person name="Lee B.W."/>
            <person name="Cho H.T."/>
            <person name="Choi H.S."/>
            <person name="Lee M.S."/>
            <person name="Yu Y."/>
            <person name="Do Choi Y."/>
            <person name="Park B.S."/>
            <person name="van Deynze A."/>
            <person name="Ashrafi H."/>
            <person name="Hill T."/>
            <person name="Kim W.T."/>
            <person name="Pai H.S."/>
            <person name="Ahn H.K."/>
            <person name="Yeam I."/>
            <person name="Giovannoni J.J."/>
            <person name="Rose J.K."/>
            <person name="Sorensen I."/>
            <person name="Lee S.J."/>
            <person name="Kim R.W."/>
            <person name="Choi I.Y."/>
            <person name="Choi B.S."/>
            <person name="Lim J.S."/>
            <person name="Lee Y.H."/>
            <person name="Choi D."/>
        </authorList>
    </citation>
    <scope>NUCLEOTIDE SEQUENCE [LARGE SCALE GENOMIC DNA]</scope>
    <source>
        <strain evidence="2">cv. CM334</strain>
    </source>
</reference>
<evidence type="ECO:0000313" key="2">
    <source>
        <dbReference type="Proteomes" id="UP000222542"/>
    </source>
</evidence>
<comment type="caution">
    <text evidence="1">The sequence shown here is derived from an EMBL/GenBank/DDBJ whole genome shotgun (WGS) entry which is preliminary data.</text>
</comment>
<gene>
    <name evidence="1" type="ORF">T459_23657</name>
</gene>
<reference evidence="1 2" key="2">
    <citation type="journal article" date="2017" name="Genome Biol.">
        <title>New reference genome sequences of hot pepper reveal the massive evolution of plant disease-resistance genes by retroduplication.</title>
        <authorList>
            <person name="Kim S."/>
            <person name="Park J."/>
            <person name="Yeom S.I."/>
            <person name="Kim Y.M."/>
            <person name="Seo E."/>
            <person name="Kim K.T."/>
            <person name="Kim M.S."/>
            <person name="Lee J.M."/>
            <person name="Cheong K."/>
            <person name="Shin H.S."/>
            <person name="Kim S.B."/>
            <person name="Han K."/>
            <person name="Lee J."/>
            <person name="Park M."/>
            <person name="Lee H.A."/>
            <person name="Lee H.Y."/>
            <person name="Lee Y."/>
            <person name="Oh S."/>
            <person name="Lee J.H."/>
            <person name="Choi E."/>
            <person name="Choi E."/>
            <person name="Lee S.E."/>
            <person name="Jeon J."/>
            <person name="Kim H."/>
            <person name="Choi G."/>
            <person name="Song H."/>
            <person name="Lee J."/>
            <person name="Lee S.C."/>
            <person name="Kwon J.K."/>
            <person name="Lee H.Y."/>
            <person name="Koo N."/>
            <person name="Hong Y."/>
            <person name="Kim R.W."/>
            <person name="Kang W.H."/>
            <person name="Huh J.H."/>
            <person name="Kang B.C."/>
            <person name="Yang T.J."/>
            <person name="Lee Y.H."/>
            <person name="Bennetzen J.L."/>
            <person name="Choi D."/>
        </authorList>
    </citation>
    <scope>NUCLEOTIDE SEQUENCE [LARGE SCALE GENOMIC DNA]</scope>
    <source>
        <strain evidence="2">cv. CM334</strain>
    </source>
</reference>